<gene>
    <name evidence="15" type="ORF">NQ318_013252</name>
</gene>
<evidence type="ECO:0000256" key="5">
    <source>
        <dbReference type="ARBA" id="ARBA00022801"/>
    </source>
</evidence>
<dbReference type="InterPro" id="IPR025660">
    <property type="entry name" value="Pept_his_AS"/>
</dbReference>
<dbReference type="SMART" id="SM00645">
    <property type="entry name" value="Pept_C1"/>
    <property type="match status" value="1"/>
</dbReference>
<keyword evidence="8" id="KW-1015">Disulfide bond</keyword>
<feature type="domain" description="Cystatin" evidence="12">
    <location>
        <begin position="453"/>
        <end position="549"/>
    </location>
</feature>
<keyword evidence="5" id="KW-0378">Hydrolase</keyword>
<evidence type="ECO:0000259" key="12">
    <source>
        <dbReference type="SMART" id="SM00043"/>
    </source>
</evidence>
<dbReference type="PROSITE" id="PS00139">
    <property type="entry name" value="THIOL_PROTEASE_CYS"/>
    <property type="match status" value="1"/>
</dbReference>
<dbReference type="InterPro" id="IPR013128">
    <property type="entry name" value="Peptidase_C1A"/>
</dbReference>
<evidence type="ECO:0000313" key="16">
    <source>
        <dbReference type="Proteomes" id="UP001162162"/>
    </source>
</evidence>
<keyword evidence="6" id="KW-0788">Thiol protease</keyword>
<evidence type="ECO:0008006" key="17">
    <source>
        <dbReference type="Google" id="ProtNLM"/>
    </source>
</evidence>
<dbReference type="GO" id="GO:0004869">
    <property type="term" value="F:cysteine-type endopeptidase inhibitor activity"/>
    <property type="evidence" value="ECO:0007669"/>
    <property type="project" value="InterPro"/>
</dbReference>
<feature type="chain" id="PRO_5043911354" description="Cysteine proteinase" evidence="11">
    <location>
        <begin position="19"/>
        <end position="889"/>
    </location>
</feature>
<evidence type="ECO:0000256" key="10">
    <source>
        <dbReference type="SAM" id="MobiDB-lite"/>
    </source>
</evidence>
<evidence type="ECO:0000259" key="14">
    <source>
        <dbReference type="SMART" id="SM00848"/>
    </source>
</evidence>
<name>A0AAV8XS82_9CUCU</name>
<evidence type="ECO:0000256" key="2">
    <source>
        <dbReference type="ARBA" id="ARBA00009403"/>
    </source>
</evidence>
<keyword evidence="4 11" id="KW-0732">Signal</keyword>
<dbReference type="Gene3D" id="3.90.70.10">
    <property type="entry name" value="Cysteine proteinases"/>
    <property type="match status" value="1"/>
</dbReference>
<dbReference type="InterPro" id="IPR038765">
    <property type="entry name" value="Papain-like_cys_pep_sf"/>
</dbReference>
<feature type="signal peptide" evidence="11">
    <location>
        <begin position="1"/>
        <end position="18"/>
    </location>
</feature>
<dbReference type="GO" id="GO:0008234">
    <property type="term" value="F:cysteine-type peptidase activity"/>
    <property type="evidence" value="ECO:0007669"/>
    <property type="project" value="UniProtKB-KW"/>
</dbReference>
<dbReference type="FunFam" id="3.90.70.10:FF:000130">
    <property type="entry name" value="Cysteine proteinase 1"/>
    <property type="match status" value="1"/>
</dbReference>
<organism evidence="15 16">
    <name type="scientific">Aromia moschata</name>
    <dbReference type="NCBI Taxonomy" id="1265417"/>
    <lineage>
        <taxon>Eukaryota</taxon>
        <taxon>Metazoa</taxon>
        <taxon>Ecdysozoa</taxon>
        <taxon>Arthropoda</taxon>
        <taxon>Hexapoda</taxon>
        <taxon>Insecta</taxon>
        <taxon>Pterygota</taxon>
        <taxon>Neoptera</taxon>
        <taxon>Endopterygota</taxon>
        <taxon>Coleoptera</taxon>
        <taxon>Polyphaga</taxon>
        <taxon>Cucujiformia</taxon>
        <taxon>Chrysomeloidea</taxon>
        <taxon>Cerambycidae</taxon>
        <taxon>Cerambycinae</taxon>
        <taxon>Callichromatini</taxon>
        <taxon>Aromia</taxon>
    </lineage>
</organism>
<comment type="similarity">
    <text evidence="2">Belongs to the cystatin family.</text>
</comment>
<dbReference type="PANTHER" id="PTHR12411">
    <property type="entry name" value="CYSTEINE PROTEASE FAMILY C1-RELATED"/>
    <property type="match status" value="1"/>
</dbReference>
<accession>A0AAV8XS82</accession>
<dbReference type="PROSITE" id="PS00639">
    <property type="entry name" value="THIOL_PROTEASE_HIS"/>
    <property type="match status" value="1"/>
</dbReference>
<dbReference type="InterPro" id="IPR000010">
    <property type="entry name" value="Cystatin_dom"/>
</dbReference>
<evidence type="ECO:0000256" key="1">
    <source>
        <dbReference type="ARBA" id="ARBA00008455"/>
    </source>
</evidence>
<evidence type="ECO:0000256" key="7">
    <source>
        <dbReference type="ARBA" id="ARBA00023145"/>
    </source>
</evidence>
<proteinExistence type="inferred from homology"/>
<keyword evidence="9" id="KW-0325">Glycoprotein</keyword>
<reference evidence="15" key="1">
    <citation type="journal article" date="2023" name="Insect Mol. Biol.">
        <title>Genome sequencing provides insights into the evolution of gene families encoding plant cell wall-degrading enzymes in longhorned beetles.</title>
        <authorList>
            <person name="Shin N.R."/>
            <person name="Okamura Y."/>
            <person name="Kirsch R."/>
            <person name="Pauchet Y."/>
        </authorList>
    </citation>
    <scope>NUCLEOTIDE SEQUENCE</scope>
    <source>
        <strain evidence="15">AMC_N1</strain>
    </source>
</reference>
<evidence type="ECO:0000256" key="4">
    <source>
        <dbReference type="ARBA" id="ARBA00022729"/>
    </source>
</evidence>
<evidence type="ECO:0000313" key="15">
    <source>
        <dbReference type="EMBL" id="KAJ8941919.1"/>
    </source>
</evidence>
<feature type="domain" description="Cystatin" evidence="12">
    <location>
        <begin position="164"/>
        <end position="271"/>
    </location>
</feature>
<sequence>MFLKFIFLALFCCCSVYSTNPNDSEQYAPHITAVLNYLNSNPNRVYEYSKGVLVNAQQKADIIELTLTVDVTCIVNSQYLDVPCTERQLTCRGFIQRDVDANNYKVLSDVPCEPKRDVSAEDTDELATALPFASGEPKTIELSHEAVSSEQKADFVAVKVNRVPCLGCPFELNTDAEGVSTLVDTALRHVETERAQKHAIVKVIRLQQQVVAGIKYILLVEIAPTVCQKDVDLSSSNCPVDDNAYGSVCEVIFIQQPWISKAKNVIKNNCTVSQEYKGDREVSDKVNNSDSENGNNDVMSPDSLADLESQILPVEDEKNKPVTENTAKLDVNNAVTNNDVFTKDQRNEPVIENGFYRINEANLKAVNLKSNVEETGTSAPVADNVESQTQPEKLAENHGCTDNHNGNNNVGDGVTENGNIELNIVKRSTGVLNIQQNDRPASENERKRYRRDHLVGAPAGIALNDSRVLHFTDSALTELDKVSEHPNKYKVIDIISATSQVVAGAKYTIKVKISLSDCPKNEPTSLADCGFLQDERPWLQRTQTTVKCDDSDQEYTFEKSPEKTKRSIFYDDGVTVYRDSGRGKRVSGMFQNFMAAYGKIYADETEYAYRLKVFKDNLNTINLLNKYEQGTARYGITQFADLTGTEFSKSHGLRTDLRHENHIPFLTAATPDVALPTEFDWRDKGVVTKVKNQGSCGSCWAFSTTGNVEGQYAIKHGKLVEFSEQELVDCDKLDEGCNGGLMDNAYRSIEEIGGLESESDYPYDARDEKCHFSKAKVQVQIASALNISHNETDMAKWLVKNGPISIAINANAMQFYMGGVSHPWKVLCDPNNLDHGVLIVGYGVHTYTLFNKTLPYWIVKNSWGSSWGEQGYYRVYRGRWYLWTKPNAF</sequence>
<feature type="domain" description="Cathepsin propeptide inhibitor" evidence="14">
    <location>
        <begin position="590"/>
        <end position="647"/>
    </location>
</feature>
<dbReference type="PROSITE" id="PS00640">
    <property type="entry name" value="THIOL_PROTEASE_ASN"/>
    <property type="match status" value="1"/>
</dbReference>
<dbReference type="Pfam" id="PF00031">
    <property type="entry name" value="Cystatin"/>
    <property type="match status" value="2"/>
</dbReference>
<evidence type="ECO:0000256" key="3">
    <source>
        <dbReference type="ARBA" id="ARBA00022670"/>
    </source>
</evidence>
<feature type="region of interest" description="Disordered" evidence="10">
    <location>
        <begin position="277"/>
        <end position="302"/>
    </location>
</feature>
<feature type="compositionally biased region" description="Polar residues" evidence="10">
    <location>
        <begin position="285"/>
        <end position="298"/>
    </location>
</feature>
<feature type="domain" description="Peptidase C1A papain C-terminal" evidence="13">
    <location>
        <begin position="675"/>
        <end position="883"/>
    </location>
</feature>
<dbReference type="Proteomes" id="UP001162162">
    <property type="component" value="Unassembled WGS sequence"/>
</dbReference>
<dbReference type="InterPro" id="IPR025661">
    <property type="entry name" value="Pept_asp_AS"/>
</dbReference>
<dbReference type="CDD" id="cd02248">
    <property type="entry name" value="Peptidase_C1A"/>
    <property type="match status" value="1"/>
</dbReference>
<keyword evidence="3" id="KW-0645">Protease</keyword>
<dbReference type="PROSITE" id="PS00287">
    <property type="entry name" value="CYSTATIN"/>
    <property type="match status" value="2"/>
</dbReference>
<comment type="similarity">
    <text evidence="1">Belongs to the peptidase C1 family.</text>
</comment>
<dbReference type="PRINTS" id="PR00705">
    <property type="entry name" value="PAPAIN"/>
</dbReference>
<dbReference type="SUPFAM" id="SSF54001">
    <property type="entry name" value="Cysteine proteinases"/>
    <property type="match status" value="1"/>
</dbReference>
<protein>
    <recommendedName>
        <fullName evidence="17">Cysteine proteinase</fullName>
    </recommendedName>
</protein>
<dbReference type="InterPro" id="IPR039417">
    <property type="entry name" value="Peptidase_C1A_papain-like"/>
</dbReference>
<comment type="caution">
    <text evidence="15">The sequence shown here is derived from an EMBL/GenBank/DDBJ whole genome shotgun (WGS) entry which is preliminary data.</text>
</comment>
<dbReference type="InterPro" id="IPR018073">
    <property type="entry name" value="Prot_inh_cystat_CS"/>
</dbReference>
<dbReference type="InterPro" id="IPR000668">
    <property type="entry name" value="Peptidase_C1A_C"/>
</dbReference>
<dbReference type="Pfam" id="PF00112">
    <property type="entry name" value="Peptidase_C1"/>
    <property type="match status" value="1"/>
</dbReference>
<keyword evidence="7" id="KW-0865">Zymogen</keyword>
<dbReference type="AlphaFoldDB" id="A0AAV8XS82"/>
<dbReference type="InterPro" id="IPR046350">
    <property type="entry name" value="Cystatin_sf"/>
</dbReference>
<dbReference type="CDD" id="cd00042">
    <property type="entry name" value="CY"/>
    <property type="match status" value="2"/>
</dbReference>
<dbReference type="SMART" id="SM00848">
    <property type="entry name" value="Inhibitor_I29"/>
    <property type="match status" value="1"/>
</dbReference>
<dbReference type="Pfam" id="PF08246">
    <property type="entry name" value="Inhibitor_I29"/>
    <property type="match status" value="1"/>
</dbReference>
<dbReference type="Gene3D" id="3.10.450.10">
    <property type="match status" value="2"/>
</dbReference>
<evidence type="ECO:0000256" key="11">
    <source>
        <dbReference type="SAM" id="SignalP"/>
    </source>
</evidence>
<dbReference type="EMBL" id="JAPWTK010000347">
    <property type="protein sequence ID" value="KAJ8941919.1"/>
    <property type="molecule type" value="Genomic_DNA"/>
</dbReference>
<dbReference type="InterPro" id="IPR013201">
    <property type="entry name" value="Prot_inhib_I29"/>
</dbReference>
<keyword evidence="16" id="KW-1185">Reference proteome</keyword>
<dbReference type="GO" id="GO:0006508">
    <property type="term" value="P:proteolysis"/>
    <property type="evidence" value="ECO:0007669"/>
    <property type="project" value="UniProtKB-KW"/>
</dbReference>
<dbReference type="SMART" id="SM00043">
    <property type="entry name" value="CY"/>
    <property type="match status" value="2"/>
</dbReference>
<evidence type="ECO:0000256" key="6">
    <source>
        <dbReference type="ARBA" id="ARBA00022807"/>
    </source>
</evidence>
<evidence type="ECO:0000259" key="13">
    <source>
        <dbReference type="SMART" id="SM00645"/>
    </source>
</evidence>
<evidence type="ECO:0000256" key="9">
    <source>
        <dbReference type="ARBA" id="ARBA00023180"/>
    </source>
</evidence>
<evidence type="ECO:0000256" key="8">
    <source>
        <dbReference type="ARBA" id="ARBA00023157"/>
    </source>
</evidence>
<dbReference type="SUPFAM" id="SSF54403">
    <property type="entry name" value="Cystatin/monellin"/>
    <property type="match status" value="2"/>
</dbReference>
<dbReference type="InterPro" id="IPR000169">
    <property type="entry name" value="Pept_cys_AS"/>
</dbReference>